<evidence type="ECO:0000313" key="2">
    <source>
        <dbReference type="Proteomes" id="UP001602119"/>
    </source>
</evidence>
<protein>
    <submittedName>
        <fullName evidence="1">Uncharacterized protein</fullName>
    </submittedName>
</protein>
<gene>
    <name evidence="1" type="ORF">ACFY05_32900</name>
</gene>
<dbReference type="Proteomes" id="UP001602119">
    <property type="component" value="Unassembled WGS sequence"/>
</dbReference>
<keyword evidence="2" id="KW-1185">Reference proteome</keyword>
<name>A0ABW6VHN7_MICFU</name>
<reference evidence="1 2" key="1">
    <citation type="submission" date="2024-10" db="EMBL/GenBank/DDBJ databases">
        <title>The Natural Products Discovery Center: Release of the First 8490 Sequenced Strains for Exploring Actinobacteria Biosynthetic Diversity.</title>
        <authorList>
            <person name="Kalkreuter E."/>
            <person name="Kautsar S.A."/>
            <person name="Yang D."/>
            <person name="Bader C.D."/>
            <person name="Teijaro C.N."/>
            <person name="Fluegel L."/>
            <person name="Davis C.M."/>
            <person name="Simpson J.R."/>
            <person name="Lauterbach L."/>
            <person name="Steele A.D."/>
            <person name="Gui C."/>
            <person name="Meng S."/>
            <person name="Li G."/>
            <person name="Viehrig K."/>
            <person name="Ye F."/>
            <person name="Su P."/>
            <person name="Kiefer A.F."/>
            <person name="Nichols A."/>
            <person name="Cepeda A.J."/>
            <person name="Yan W."/>
            <person name="Fan B."/>
            <person name="Jiang Y."/>
            <person name="Adhikari A."/>
            <person name="Zheng C.-J."/>
            <person name="Schuster L."/>
            <person name="Cowan T.M."/>
            <person name="Smanski M.J."/>
            <person name="Chevrette M.G."/>
            <person name="De Carvalho L.P.S."/>
            <person name="Shen B."/>
        </authorList>
    </citation>
    <scope>NUCLEOTIDE SEQUENCE [LARGE SCALE GENOMIC DNA]</scope>
    <source>
        <strain evidence="1 2">NPDC001281</strain>
    </source>
</reference>
<evidence type="ECO:0000313" key="1">
    <source>
        <dbReference type="EMBL" id="MFF4777637.1"/>
    </source>
</evidence>
<proteinExistence type="predicted"/>
<accession>A0ABW6VHN7</accession>
<organism evidence="1 2">
    <name type="scientific">Microtetraspora fusca</name>
    <dbReference type="NCBI Taxonomy" id="1997"/>
    <lineage>
        <taxon>Bacteria</taxon>
        <taxon>Bacillati</taxon>
        <taxon>Actinomycetota</taxon>
        <taxon>Actinomycetes</taxon>
        <taxon>Streptosporangiales</taxon>
        <taxon>Streptosporangiaceae</taxon>
        <taxon>Microtetraspora</taxon>
    </lineage>
</organism>
<dbReference type="EMBL" id="JBIAXI010000024">
    <property type="protein sequence ID" value="MFF4777637.1"/>
    <property type="molecule type" value="Genomic_DNA"/>
</dbReference>
<sequence>MTVQPSALTGGDLPAGLLAALPAGTDPELVALVAAWVRDDIRRRLLGDLALTDAEQAEMPGCGEDCCHADTILGMQEYAARLAAEWPATTNEQEDPR</sequence>
<comment type="caution">
    <text evidence="1">The sequence shown here is derived from an EMBL/GenBank/DDBJ whole genome shotgun (WGS) entry which is preliminary data.</text>
</comment>
<dbReference type="RefSeq" id="WP_387346141.1">
    <property type="nucleotide sequence ID" value="NZ_JBIAXI010000024.1"/>
</dbReference>